<sequence>MPWVYLLRCSDGSLYAGSTWDMERRLDQHQRGEGAQYTKRRRPVELAFAHYDDSIAACFALEKQIQGWSRAKREALIRGDFDAISAAAKKRDWAGYRKRRAETGNDPTDTEAPPLVEHAPQPSLVEQAPQPPAVEHAPQPPLVE</sequence>
<feature type="domain" description="GIY-YIG" evidence="3">
    <location>
        <begin position="1"/>
        <end position="75"/>
    </location>
</feature>
<dbReference type="Proteomes" id="UP000016462">
    <property type="component" value="Unassembled WGS sequence"/>
</dbReference>
<dbReference type="PANTHER" id="PTHR34477">
    <property type="entry name" value="UPF0213 PROTEIN YHBQ"/>
    <property type="match status" value="1"/>
</dbReference>
<protein>
    <recommendedName>
        <fullName evidence="3">GIY-YIG domain-containing protein</fullName>
    </recommendedName>
</protein>
<feature type="region of interest" description="Disordered" evidence="2">
    <location>
        <begin position="91"/>
        <end position="144"/>
    </location>
</feature>
<dbReference type="EMBL" id="ASHR01000026">
    <property type="protein sequence ID" value="ERG64075.1"/>
    <property type="molecule type" value="Genomic_DNA"/>
</dbReference>
<dbReference type="InterPro" id="IPR050190">
    <property type="entry name" value="UPF0213_domain"/>
</dbReference>
<dbReference type="RefSeq" id="WP_021010742.1">
    <property type="nucleotide sequence ID" value="NZ_ASHR01000026.1"/>
</dbReference>
<dbReference type="CDD" id="cd10456">
    <property type="entry name" value="GIY-YIG_UPF0213"/>
    <property type="match status" value="1"/>
</dbReference>
<dbReference type="Pfam" id="PF01541">
    <property type="entry name" value="GIY-YIG"/>
    <property type="match status" value="1"/>
</dbReference>
<dbReference type="InterPro" id="IPR035901">
    <property type="entry name" value="GIY-YIG_endonuc_sf"/>
</dbReference>
<proteinExistence type="inferred from homology"/>
<name>U1MTT0_9MICO</name>
<evidence type="ECO:0000313" key="5">
    <source>
        <dbReference type="Proteomes" id="UP000016462"/>
    </source>
</evidence>
<comment type="similarity">
    <text evidence="1">Belongs to the UPF0213 family.</text>
</comment>
<dbReference type="SUPFAM" id="SSF82771">
    <property type="entry name" value="GIY-YIG endonuclease"/>
    <property type="match status" value="1"/>
</dbReference>
<dbReference type="AlphaFoldDB" id="U1MTT0"/>
<dbReference type="OrthoDB" id="9797095at2"/>
<evidence type="ECO:0000313" key="4">
    <source>
        <dbReference type="EMBL" id="ERG64075.1"/>
    </source>
</evidence>
<reference evidence="4 5" key="1">
    <citation type="journal article" date="2013" name="Genome Announc.">
        <title>First draft genome sequence from a member of the genus agrococcus, isolated from modern microbialites.</title>
        <authorList>
            <person name="White R.A.III."/>
            <person name="Grassa C.J."/>
            <person name="Suttle C.A."/>
        </authorList>
    </citation>
    <scope>NUCLEOTIDE SEQUENCE [LARGE SCALE GENOMIC DNA]</scope>
    <source>
        <strain evidence="4 5">RW1</strain>
    </source>
</reference>
<evidence type="ECO:0000256" key="2">
    <source>
        <dbReference type="SAM" id="MobiDB-lite"/>
    </source>
</evidence>
<dbReference type="Gene3D" id="3.40.1440.10">
    <property type="entry name" value="GIY-YIG endonuclease"/>
    <property type="match status" value="1"/>
</dbReference>
<comment type="caution">
    <text evidence="4">The sequence shown here is derived from an EMBL/GenBank/DDBJ whole genome shotgun (WGS) entry which is preliminary data.</text>
</comment>
<dbReference type="PROSITE" id="PS50164">
    <property type="entry name" value="GIY_YIG"/>
    <property type="match status" value="1"/>
</dbReference>
<dbReference type="InterPro" id="IPR000305">
    <property type="entry name" value="GIY-YIG_endonuc"/>
</dbReference>
<evidence type="ECO:0000259" key="3">
    <source>
        <dbReference type="PROSITE" id="PS50164"/>
    </source>
</evidence>
<evidence type="ECO:0000256" key="1">
    <source>
        <dbReference type="ARBA" id="ARBA00007435"/>
    </source>
</evidence>
<organism evidence="4 5">
    <name type="scientific">Agrococcus pavilionensis RW1</name>
    <dbReference type="NCBI Taxonomy" id="1330458"/>
    <lineage>
        <taxon>Bacteria</taxon>
        <taxon>Bacillati</taxon>
        <taxon>Actinomycetota</taxon>
        <taxon>Actinomycetes</taxon>
        <taxon>Micrococcales</taxon>
        <taxon>Microbacteriaceae</taxon>
        <taxon>Agrococcus</taxon>
    </lineage>
</organism>
<accession>U1MTT0</accession>
<gene>
    <name evidence="4" type="ORF">L332_06340</name>
</gene>
<dbReference type="PANTHER" id="PTHR34477:SF1">
    <property type="entry name" value="UPF0213 PROTEIN YHBQ"/>
    <property type="match status" value="1"/>
</dbReference>
<keyword evidence="5" id="KW-1185">Reference proteome</keyword>